<evidence type="ECO:0000313" key="3">
    <source>
        <dbReference type="Proteomes" id="UP000092993"/>
    </source>
</evidence>
<dbReference type="STRING" id="5627.A0A1C7MFT0"/>
<feature type="compositionally biased region" description="Polar residues" evidence="1">
    <location>
        <begin position="67"/>
        <end position="86"/>
    </location>
</feature>
<dbReference type="Proteomes" id="UP000092993">
    <property type="component" value="Unassembled WGS sequence"/>
</dbReference>
<sequence>MTSMGEQPADYGASGECTPCELRITNHGKMAGWVTFALDHFEKHANEPLVLHTLPIRDAKPAAQADDLQSVNDGGPDTQSLGNSAEGNPDTLAHALQGDRHLKQKRVAFMRVTLCRRELPTLVTKGATYQRPDLRRLSKSARARMKRKFNAQSSVTIDYGYYSTSKFEDDLMEHIILSRLHEIAKPIHNIRFHAVPSDNGRGEQHVFHLLGPKYRVGCMLWHCLYPSGPAGELQITQL</sequence>
<evidence type="ECO:0000313" key="2">
    <source>
        <dbReference type="EMBL" id="OBZ75299.1"/>
    </source>
</evidence>
<feature type="region of interest" description="Disordered" evidence="1">
    <location>
        <begin position="62"/>
        <end position="91"/>
    </location>
</feature>
<reference evidence="2 3" key="1">
    <citation type="submission" date="2016-03" db="EMBL/GenBank/DDBJ databases">
        <title>Whole genome sequencing of Grifola frondosa 9006-11.</title>
        <authorList>
            <person name="Min B."/>
            <person name="Park H."/>
            <person name="Kim J.-G."/>
            <person name="Cho H."/>
            <person name="Oh Y.-L."/>
            <person name="Kong W.-S."/>
            <person name="Choi I.-G."/>
        </authorList>
    </citation>
    <scope>NUCLEOTIDE SEQUENCE [LARGE SCALE GENOMIC DNA]</scope>
    <source>
        <strain evidence="2 3">9006-11</strain>
    </source>
</reference>
<organism evidence="2 3">
    <name type="scientific">Grifola frondosa</name>
    <name type="common">Maitake</name>
    <name type="synonym">Polyporus frondosus</name>
    <dbReference type="NCBI Taxonomy" id="5627"/>
    <lineage>
        <taxon>Eukaryota</taxon>
        <taxon>Fungi</taxon>
        <taxon>Dikarya</taxon>
        <taxon>Basidiomycota</taxon>
        <taxon>Agaricomycotina</taxon>
        <taxon>Agaricomycetes</taxon>
        <taxon>Polyporales</taxon>
        <taxon>Grifolaceae</taxon>
        <taxon>Grifola</taxon>
    </lineage>
</organism>
<accession>A0A1C7MFT0</accession>
<proteinExistence type="predicted"/>
<evidence type="ECO:0000256" key="1">
    <source>
        <dbReference type="SAM" id="MobiDB-lite"/>
    </source>
</evidence>
<gene>
    <name evidence="2" type="ORF">A0H81_04685</name>
</gene>
<dbReference type="AlphaFoldDB" id="A0A1C7MFT0"/>
<dbReference type="EMBL" id="LUGG01000004">
    <property type="protein sequence ID" value="OBZ75299.1"/>
    <property type="molecule type" value="Genomic_DNA"/>
</dbReference>
<dbReference type="OrthoDB" id="424402at2759"/>
<protein>
    <submittedName>
        <fullName evidence="2">Uncharacterized protein</fullName>
    </submittedName>
</protein>
<keyword evidence="3" id="KW-1185">Reference proteome</keyword>
<name>A0A1C7MFT0_GRIFR</name>
<comment type="caution">
    <text evidence="2">The sequence shown here is derived from an EMBL/GenBank/DDBJ whole genome shotgun (WGS) entry which is preliminary data.</text>
</comment>